<gene>
    <name evidence="1" type="ORF">PS645_02059</name>
</gene>
<accession>A0A5E6SE38</accession>
<name>A0A5E6SE38_PSEFL</name>
<dbReference type="EMBL" id="CABVGX010000013">
    <property type="protein sequence ID" value="VVM76903.1"/>
    <property type="molecule type" value="Genomic_DNA"/>
</dbReference>
<evidence type="ECO:0000313" key="1">
    <source>
        <dbReference type="EMBL" id="VVM76903.1"/>
    </source>
</evidence>
<evidence type="ECO:0000313" key="2">
    <source>
        <dbReference type="Proteomes" id="UP000325607"/>
    </source>
</evidence>
<organism evidence="1 2">
    <name type="scientific">Pseudomonas fluorescens</name>
    <dbReference type="NCBI Taxonomy" id="294"/>
    <lineage>
        <taxon>Bacteria</taxon>
        <taxon>Pseudomonadati</taxon>
        <taxon>Pseudomonadota</taxon>
        <taxon>Gammaproteobacteria</taxon>
        <taxon>Pseudomonadales</taxon>
        <taxon>Pseudomonadaceae</taxon>
        <taxon>Pseudomonas</taxon>
    </lineage>
</organism>
<reference evidence="1 2" key="1">
    <citation type="submission" date="2019-09" db="EMBL/GenBank/DDBJ databases">
        <authorList>
            <person name="Chandra G."/>
            <person name="Truman W A."/>
        </authorList>
    </citation>
    <scope>NUCLEOTIDE SEQUENCE [LARGE SCALE GENOMIC DNA]</scope>
    <source>
        <strain evidence="1">PS645</strain>
    </source>
</reference>
<protein>
    <submittedName>
        <fullName evidence="1">Uncharacterized protein</fullName>
    </submittedName>
</protein>
<dbReference type="AlphaFoldDB" id="A0A5E6SE38"/>
<sequence length="204" mass="23139">MPHKTDTDGRPMAISHERSFLAQITCDGARIIFFDAHSYGKRFDTLKSQITTSSDPDVSLDIVTRSKQGPLYAYFIGHDDYTYTIQFRGGKHHGKYLRTAGNGNPALGAFSGSDSESTSFVLYDYDLNLITLQDMRKNVNSVYLQLHQGAFIKKQSIERQMYSYSGQWGNLVTFNLNIIERGFDDLANYGISRATGEYLRWESN</sequence>
<proteinExistence type="predicted"/>
<dbReference type="Proteomes" id="UP000325607">
    <property type="component" value="Unassembled WGS sequence"/>
</dbReference>